<dbReference type="RefSeq" id="WP_069857355.1">
    <property type="nucleotide sequence ID" value="NZ_BDFE01000008.1"/>
</dbReference>
<dbReference type="Proteomes" id="UP000095200">
    <property type="component" value="Unassembled WGS sequence"/>
</dbReference>
<dbReference type="PANTHER" id="PTHR43080">
    <property type="entry name" value="CBS DOMAIN-CONTAINING PROTEIN CBSX3, MITOCHONDRIAL"/>
    <property type="match status" value="1"/>
</dbReference>
<evidence type="ECO:0000256" key="1">
    <source>
        <dbReference type="ARBA" id="ARBA00023122"/>
    </source>
</evidence>
<dbReference type="SUPFAM" id="SSF54631">
    <property type="entry name" value="CBS-domain pair"/>
    <property type="match status" value="1"/>
</dbReference>
<reference evidence="5" key="1">
    <citation type="submission" date="2016-06" db="EMBL/GenBank/DDBJ databases">
        <title>Draft genome sequence of Desulfoplanes formicivorans strain Pf12B.</title>
        <authorList>
            <person name="Watanabe M."/>
            <person name="Kojima H."/>
            <person name="Fukui M."/>
        </authorList>
    </citation>
    <scope>NUCLEOTIDE SEQUENCE [LARGE SCALE GENOMIC DNA]</scope>
    <source>
        <strain evidence="5">Pf12B</strain>
    </source>
</reference>
<dbReference type="InterPro" id="IPR000644">
    <property type="entry name" value="CBS_dom"/>
</dbReference>
<dbReference type="SMART" id="SM00116">
    <property type="entry name" value="CBS"/>
    <property type="match status" value="2"/>
</dbReference>
<dbReference type="InterPro" id="IPR046342">
    <property type="entry name" value="CBS_dom_sf"/>
</dbReference>
<dbReference type="Gene3D" id="3.10.580.10">
    <property type="entry name" value="CBS-domain"/>
    <property type="match status" value="1"/>
</dbReference>
<dbReference type="STRING" id="1592317.DPF_0549"/>
<dbReference type="CDD" id="cd04584">
    <property type="entry name" value="CBS_pair_AcuB_like"/>
    <property type="match status" value="1"/>
</dbReference>
<dbReference type="Pfam" id="PF00571">
    <property type="entry name" value="CBS"/>
    <property type="match status" value="2"/>
</dbReference>
<evidence type="ECO:0000313" key="4">
    <source>
        <dbReference type="EMBL" id="GAU07850.1"/>
    </source>
</evidence>
<keyword evidence="5" id="KW-1185">Reference proteome</keyword>
<accession>A0A194AF76</accession>
<dbReference type="EMBL" id="BDFE01000008">
    <property type="protein sequence ID" value="GAU07850.1"/>
    <property type="molecule type" value="Genomic_DNA"/>
</dbReference>
<dbReference type="AlphaFoldDB" id="A0A194AF76"/>
<dbReference type="PROSITE" id="PS51371">
    <property type="entry name" value="CBS"/>
    <property type="match status" value="2"/>
</dbReference>
<comment type="caution">
    <text evidence="4">The sequence shown here is derived from an EMBL/GenBank/DDBJ whole genome shotgun (WGS) entry which is preliminary data.</text>
</comment>
<gene>
    <name evidence="4" type="ORF">DPF_0549</name>
</gene>
<sequence>MLKVKDVMSTEIITLKPEDTLKTARGIMHLARIRHVPIVDHEKRFCGLITHRDILLATVSKLAGIDRETQQEIDAGIPIKEVMRKDAQWISEETDITRAAEILLKNKYGCLPVVRKEHLVGIITEADFIMLAIQLLNTREPDQQTASA</sequence>
<proteinExistence type="predicted"/>
<feature type="domain" description="CBS" evidence="3">
    <location>
        <begin position="8"/>
        <end position="67"/>
    </location>
</feature>
<evidence type="ECO:0000256" key="2">
    <source>
        <dbReference type="PROSITE-ProRule" id="PRU00703"/>
    </source>
</evidence>
<feature type="domain" description="CBS" evidence="3">
    <location>
        <begin position="83"/>
        <end position="138"/>
    </location>
</feature>
<evidence type="ECO:0000259" key="3">
    <source>
        <dbReference type="PROSITE" id="PS51371"/>
    </source>
</evidence>
<dbReference type="OrthoDB" id="5453522at2"/>
<name>A0A194AF76_9BACT</name>
<organism evidence="4 5">
    <name type="scientific">Desulfoplanes formicivorans</name>
    <dbReference type="NCBI Taxonomy" id="1592317"/>
    <lineage>
        <taxon>Bacteria</taxon>
        <taxon>Pseudomonadati</taxon>
        <taxon>Thermodesulfobacteriota</taxon>
        <taxon>Desulfovibrionia</taxon>
        <taxon>Desulfovibrionales</taxon>
        <taxon>Desulfoplanaceae</taxon>
        <taxon>Desulfoplanes</taxon>
    </lineage>
</organism>
<protein>
    <submittedName>
        <fullName evidence="4">Membrane protein</fullName>
    </submittedName>
</protein>
<evidence type="ECO:0000313" key="5">
    <source>
        <dbReference type="Proteomes" id="UP000095200"/>
    </source>
</evidence>
<dbReference type="PANTHER" id="PTHR43080:SF2">
    <property type="entry name" value="CBS DOMAIN-CONTAINING PROTEIN"/>
    <property type="match status" value="1"/>
</dbReference>
<dbReference type="InterPro" id="IPR051257">
    <property type="entry name" value="Diverse_CBS-Domain"/>
</dbReference>
<keyword evidence="1 2" id="KW-0129">CBS domain</keyword>